<reference evidence="2 3" key="2">
    <citation type="journal article" date="2018" name="Nature">
        <title>Mutant phenotypes for thousands of bacterial genes of unknown function.</title>
        <authorList>
            <person name="Price M.N."/>
            <person name="Wetmore K.M."/>
            <person name="Waters R.J."/>
            <person name="Callaghan M."/>
            <person name="Ray J."/>
            <person name="Liu H."/>
            <person name="Kuehl J.V."/>
            <person name="Melnyk R.A."/>
            <person name="Lamson J.S."/>
            <person name="Suh Y."/>
            <person name="Carlson H.K."/>
            <person name="Esquivel Z."/>
            <person name="Sadeeshkumar H."/>
            <person name="Chakraborty R."/>
            <person name="Zane G.M."/>
            <person name="Rubin B.E."/>
            <person name="Wall J.D."/>
            <person name="Visel A."/>
            <person name="Bristow J."/>
            <person name="Blow M.J."/>
            <person name="Arkin A.P."/>
            <person name="Deutschbauer A.M."/>
        </authorList>
    </citation>
    <scope>NUCLEOTIDE SEQUENCE [LARGE SCALE GENOMIC DNA]</scope>
    <source>
        <strain evidence="2 3">FW300-N1B4</strain>
    </source>
</reference>
<dbReference type="EMBL" id="LUKJ01000002">
    <property type="protein sequence ID" value="KZN20705.1"/>
    <property type="molecule type" value="Genomic_DNA"/>
</dbReference>
<dbReference type="RefSeq" id="WP_063340752.1">
    <property type="nucleotide sequence ID" value="NZ_LUKJ01000002.1"/>
</dbReference>
<organism evidence="2 3">
    <name type="scientific">Pseudomonas fluorescens</name>
    <dbReference type="NCBI Taxonomy" id="294"/>
    <lineage>
        <taxon>Bacteria</taxon>
        <taxon>Pseudomonadati</taxon>
        <taxon>Pseudomonadota</taxon>
        <taxon>Gammaproteobacteria</taxon>
        <taxon>Pseudomonadales</taxon>
        <taxon>Pseudomonadaceae</taxon>
        <taxon>Pseudomonas</taxon>
    </lineage>
</organism>
<dbReference type="AlphaFoldDB" id="A0A166QQS2"/>
<evidence type="ECO:0000313" key="2">
    <source>
        <dbReference type="EMBL" id="KZN20705.1"/>
    </source>
</evidence>
<protein>
    <submittedName>
        <fullName evidence="2">Uncharacterized protein</fullName>
    </submittedName>
</protein>
<gene>
    <name evidence="2" type="ORF">A1D17_03960</name>
</gene>
<reference evidence="3" key="1">
    <citation type="submission" date="2016-03" db="EMBL/GenBank/DDBJ databases">
        <authorList>
            <person name="Ray J."/>
            <person name="Price M."/>
            <person name="Deutschbauer A."/>
        </authorList>
    </citation>
    <scope>NUCLEOTIDE SEQUENCE [LARGE SCALE GENOMIC DNA]</scope>
    <source>
        <strain evidence="3">FW300-N1B4</strain>
    </source>
</reference>
<evidence type="ECO:0000313" key="3">
    <source>
        <dbReference type="Proteomes" id="UP000076489"/>
    </source>
</evidence>
<feature type="signal peptide" evidence="1">
    <location>
        <begin position="1"/>
        <end position="20"/>
    </location>
</feature>
<sequence length="136" mass="14142">MKALPYLALTLAAISSLSMAASRELVAGTTINASFESKMAMKGYRIGGAELMQVNGDIKCRLIVETGLAAGLGEQALTHSLQPPTITTGSVSPQALICDEGKLSIPVQGVLLPARAPIGNEALDQVDFIVLKSVSF</sequence>
<comment type="caution">
    <text evidence="2">The sequence shown here is derived from an EMBL/GenBank/DDBJ whole genome shotgun (WGS) entry which is preliminary data.</text>
</comment>
<feature type="chain" id="PRO_5007878827" evidence="1">
    <location>
        <begin position="21"/>
        <end position="136"/>
    </location>
</feature>
<keyword evidence="1" id="KW-0732">Signal</keyword>
<accession>A0A166QQS2</accession>
<dbReference type="Proteomes" id="UP000076489">
    <property type="component" value="Unassembled WGS sequence"/>
</dbReference>
<proteinExistence type="predicted"/>
<evidence type="ECO:0000256" key="1">
    <source>
        <dbReference type="SAM" id="SignalP"/>
    </source>
</evidence>
<name>A0A166QQS2_PSEFL</name>